<dbReference type="InterPro" id="IPR009200">
    <property type="entry name" value="DUF1269_membrane"/>
</dbReference>
<gene>
    <name evidence="1" type="ORF">FAZ97_32725</name>
</gene>
<protein>
    <submittedName>
        <fullName evidence="1">DUF1269 domain-containing protein</fullName>
    </submittedName>
</protein>
<evidence type="ECO:0000313" key="1">
    <source>
        <dbReference type="EMBL" id="QGZ59734.1"/>
    </source>
</evidence>
<accession>A0A7Z2GE76</accession>
<dbReference type="Pfam" id="PF06897">
    <property type="entry name" value="DUF1269"/>
    <property type="match status" value="1"/>
</dbReference>
<sequence>MSQELIVAVFGNVSDAEGAAWAIRKLEGEDTAFKVNSGVMAEKDLAGKVSLLGTKTNPFWGVVIGAVTGSLIGLLGGPSGAILGFTIGASAGLAGVALHDILDHEFIDAIGRDFPPGSVAIILEASEVSPTAVNAIVVTHRGVVHRKPISQ</sequence>
<dbReference type="RefSeq" id="WP_158762911.1">
    <property type="nucleotide sequence ID" value="NZ_CP046912.1"/>
</dbReference>
<reference evidence="1 2" key="1">
    <citation type="submission" date="2019-12" db="EMBL/GenBank/DDBJ databases">
        <title>Paraburkholderia acidiphila 7Q-K02 sp. nov and Paraburkholderia acidisoli DHF22 sp. nov., two strains isolated from forest soil.</title>
        <authorList>
            <person name="Gao Z."/>
            <person name="Qiu L."/>
        </authorList>
    </citation>
    <scope>NUCLEOTIDE SEQUENCE [LARGE SCALE GENOMIC DNA]</scope>
    <source>
        <strain evidence="1 2">7Q-K02</strain>
    </source>
</reference>
<dbReference type="KEGG" id="pacp:FAZ97_32725"/>
<proteinExistence type="predicted"/>
<dbReference type="EMBL" id="CP046912">
    <property type="protein sequence ID" value="QGZ59734.1"/>
    <property type="molecule type" value="Genomic_DNA"/>
</dbReference>
<dbReference type="OrthoDB" id="9100052at2"/>
<keyword evidence="2" id="KW-1185">Reference proteome</keyword>
<evidence type="ECO:0000313" key="2">
    <source>
        <dbReference type="Proteomes" id="UP000434209"/>
    </source>
</evidence>
<name>A0A7Z2GE76_9BURK</name>
<dbReference type="AlphaFoldDB" id="A0A7Z2GE76"/>
<dbReference type="Proteomes" id="UP000434209">
    <property type="component" value="Chromosome 4"/>
</dbReference>
<organism evidence="1 2">
    <name type="scientific">Paraburkholderia acidiphila</name>
    <dbReference type="NCBI Taxonomy" id="2571747"/>
    <lineage>
        <taxon>Bacteria</taxon>
        <taxon>Pseudomonadati</taxon>
        <taxon>Pseudomonadota</taxon>
        <taxon>Betaproteobacteria</taxon>
        <taxon>Burkholderiales</taxon>
        <taxon>Burkholderiaceae</taxon>
        <taxon>Paraburkholderia</taxon>
    </lineage>
</organism>